<evidence type="ECO:0000313" key="1">
    <source>
        <dbReference type="EMBL" id="SDB88374.1"/>
    </source>
</evidence>
<evidence type="ECO:0000313" key="2">
    <source>
        <dbReference type="Proteomes" id="UP000199452"/>
    </source>
</evidence>
<dbReference type="Proteomes" id="UP000199452">
    <property type="component" value="Unassembled WGS sequence"/>
</dbReference>
<organism evidence="1 2">
    <name type="scientific">Williamwhitmania taraxaci</name>
    <dbReference type="NCBI Taxonomy" id="1640674"/>
    <lineage>
        <taxon>Bacteria</taxon>
        <taxon>Pseudomonadati</taxon>
        <taxon>Bacteroidota</taxon>
        <taxon>Bacteroidia</taxon>
        <taxon>Bacteroidales</taxon>
        <taxon>Williamwhitmaniaceae</taxon>
        <taxon>Williamwhitmania</taxon>
    </lineage>
</organism>
<dbReference type="STRING" id="1640674.SAMN05216323_100628"/>
<dbReference type="AlphaFoldDB" id="A0A1G6H2J5"/>
<proteinExistence type="predicted"/>
<keyword evidence="2" id="KW-1185">Reference proteome</keyword>
<dbReference type="OrthoDB" id="1121857at2"/>
<gene>
    <name evidence="1" type="ORF">SAMN05216323_100628</name>
</gene>
<dbReference type="EMBL" id="FMYP01000006">
    <property type="protein sequence ID" value="SDB88374.1"/>
    <property type="molecule type" value="Genomic_DNA"/>
</dbReference>
<accession>A0A1G6H2J5</accession>
<dbReference type="RefSeq" id="WP_092435441.1">
    <property type="nucleotide sequence ID" value="NZ_FMYP01000006.1"/>
</dbReference>
<reference evidence="1 2" key="1">
    <citation type="submission" date="2016-09" db="EMBL/GenBank/DDBJ databases">
        <authorList>
            <person name="Capua I."/>
            <person name="De Benedictis P."/>
            <person name="Joannis T."/>
            <person name="Lombin L.H."/>
            <person name="Cattoli G."/>
        </authorList>
    </citation>
    <scope>NUCLEOTIDE SEQUENCE [LARGE SCALE GENOMIC DNA]</scope>
    <source>
        <strain evidence="1 2">A7P-90m</strain>
    </source>
</reference>
<protein>
    <submittedName>
        <fullName evidence="1">Uncharacterized protein</fullName>
    </submittedName>
</protein>
<sequence length="95" mass="10876">MANIRSIKKDIHFLTDEVVSDCYVYIYLNPGKKTEAAEKIALESEAFRNAAIDKVNNPGKFENAKLRKAYFKGLYEELITEVNKQFEQLSALSKN</sequence>
<name>A0A1G6H2J5_9BACT</name>